<dbReference type="GO" id="GO:0032511">
    <property type="term" value="P:late endosome to vacuole transport via multivesicular body sorting pathway"/>
    <property type="evidence" value="ECO:0007669"/>
    <property type="project" value="TreeGrafter"/>
</dbReference>
<keyword evidence="4" id="KW-1185">Reference proteome</keyword>
<dbReference type="GO" id="GO:0000815">
    <property type="term" value="C:ESCRT III complex"/>
    <property type="evidence" value="ECO:0007669"/>
    <property type="project" value="TreeGrafter"/>
</dbReference>
<keyword evidence="1" id="KW-0175">Coiled coil</keyword>
<evidence type="ECO:0000313" key="4">
    <source>
        <dbReference type="Proteomes" id="UP000799440"/>
    </source>
</evidence>
<evidence type="ECO:0000256" key="1">
    <source>
        <dbReference type="SAM" id="Coils"/>
    </source>
</evidence>
<dbReference type="GO" id="GO:0006900">
    <property type="term" value="P:vesicle budding from membrane"/>
    <property type="evidence" value="ECO:0007669"/>
    <property type="project" value="TreeGrafter"/>
</dbReference>
<dbReference type="PANTHER" id="PTHR22761:SF18">
    <property type="entry name" value="SORTING PROTEIN SNF7 FAMILY PROTEIN, PUTATIVE (AFU_ORTHOLOGUE AFUA_2G16692)-RELATED"/>
    <property type="match status" value="1"/>
</dbReference>
<evidence type="ECO:0000313" key="3">
    <source>
        <dbReference type="EMBL" id="KAF2742266.1"/>
    </source>
</evidence>
<feature type="compositionally biased region" description="Basic and acidic residues" evidence="2">
    <location>
        <begin position="19"/>
        <end position="32"/>
    </location>
</feature>
<proteinExistence type="predicted"/>
<dbReference type="OrthoDB" id="10250120at2759"/>
<reference evidence="3" key="1">
    <citation type="journal article" date="2020" name="Stud. Mycol.">
        <title>101 Dothideomycetes genomes: a test case for predicting lifestyles and emergence of pathogens.</title>
        <authorList>
            <person name="Haridas S."/>
            <person name="Albert R."/>
            <person name="Binder M."/>
            <person name="Bloem J."/>
            <person name="Labutti K."/>
            <person name="Salamov A."/>
            <person name="Andreopoulos B."/>
            <person name="Baker S."/>
            <person name="Barry K."/>
            <person name="Bills G."/>
            <person name="Bluhm B."/>
            <person name="Cannon C."/>
            <person name="Castanera R."/>
            <person name="Culley D."/>
            <person name="Daum C."/>
            <person name="Ezra D."/>
            <person name="Gonzalez J."/>
            <person name="Henrissat B."/>
            <person name="Kuo A."/>
            <person name="Liang C."/>
            <person name="Lipzen A."/>
            <person name="Lutzoni F."/>
            <person name="Magnuson J."/>
            <person name="Mondo S."/>
            <person name="Nolan M."/>
            <person name="Ohm R."/>
            <person name="Pangilinan J."/>
            <person name="Park H.-J."/>
            <person name="Ramirez L."/>
            <person name="Alfaro M."/>
            <person name="Sun H."/>
            <person name="Tritt A."/>
            <person name="Yoshinaga Y."/>
            <person name="Zwiers L.-H."/>
            <person name="Turgeon B."/>
            <person name="Goodwin S."/>
            <person name="Spatafora J."/>
            <person name="Crous P."/>
            <person name="Grigoriev I."/>
        </authorList>
    </citation>
    <scope>NUCLEOTIDE SEQUENCE</scope>
    <source>
        <strain evidence="3">CBS 119925</strain>
    </source>
</reference>
<protein>
    <recommendedName>
        <fullName evidence="5">Snf7-domain-containing protein</fullName>
    </recommendedName>
</protein>
<dbReference type="InterPro" id="IPR005024">
    <property type="entry name" value="Snf7_fam"/>
</dbReference>
<evidence type="ECO:0000256" key="2">
    <source>
        <dbReference type="SAM" id="MobiDB-lite"/>
    </source>
</evidence>
<feature type="region of interest" description="Disordered" evidence="2">
    <location>
        <begin position="439"/>
        <end position="575"/>
    </location>
</feature>
<dbReference type="Gene3D" id="6.10.140.1230">
    <property type="match status" value="1"/>
</dbReference>
<dbReference type="PANTHER" id="PTHR22761">
    <property type="entry name" value="CHARGED MULTIVESICULAR BODY PROTEIN"/>
    <property type="match status" value="1"/>
</dbReference>
<dbReference type="AlphaFoldDB" id="A0A6A6UXM1"/>
<organism evidence="3 4">
    <name type="scientific">Sporormia fimetaria CBS 119925</name>
    <dbReference type="NCBI Taxonomy" id="1340428"/>
    <lineage>
        <taxon>Eukaryota</taxon>
        <taxon>Fungi</taxon>
        <taxon>Dikarya</taxon>
        <taxon>Ascomycota</taxon>
        <taxon>Pezizomycotina</taxon>
        <taxon>Dothideomycetes</taxon>
        <taxon>Pleosporomycetidae</taxon>
        <taxon>Pleosporales</taxon>
        <taxon>Sporormiaceae</taxon>
        <taxon>Sporormia</taxon>
    </lineage>
</organism>
<dbReference type="GO" id="GO:0005771">
    <property type="term" value="C:multivesicular body"/>
    <property type="evidence" value="ECO:0007669"/>
    <property type="project" value="TreeGrafter"/>
</dbReference>
<name>A0A6A6UXM1_9PLEO</name>
<feature type="coiled-coil region" evidence="1">
    <location>
        <begin position="311"/>
        <end position="338"/>
    </location>
</feature>
<feature type="compositionally biased region" description="Basic and acidic residues" evidence="2">
    <location>
        <begin position="566"/>
        <end position="575"/>
    </location>
</feature>
<feature type="compositionally biased region" description="Acidic residues" evidence="2">
    <location>
        <begin position="444"/>
        <end position="454"/>
    </location>
</feature>
<dbReference type="GO" id="GO:0009898">
    <property type="term" value="C:cytoplasmic side of plasma membrane"/>
    <property type="evidence" value="ECO:0007669"/>
    <property type="project" value="TreeGrafter"/>
</dbReference>
<dbReference type="Pfam" id="PF03357">
    <property type="entry name" value="Snf7"/>
    <property type="match status" value="1"/>
</dbReference>
<feature type="region of interest" description="Disordered" evidence="2">
    <location>
        <begin position="1"/>
        <end position="32"/>
    </location>
</feature>
<feature type="compositionally biased region" description="Basic and acidic residues" evidence="2">
    <location>
        <begin position="455"/>
        <end position="519"/>
    </location>
</feature>
<evidence type="ECO:0008006" key="5">
    <source>
        <dbReference type="Google" id="ProtNLM"/>
    </source>
</evidence>
<gene>
    <name evidence="3" type="ORF">M011DRAFT_472398</name>
</gene>
<accession>A0A6A6UXM1</accession>
<dbReference type="Proteomes" id="UP000799440">
    <property type="component" value="Unassembled WGS sequence"/>
</dbReference>
<sequence length="575" mass="64516">MAKRRRSISDGLGGGSPAPDRRSLSYEHDERATKRLFRTPGRDILSAHSPTKMSGELLDFILQHEEAFRSRNRLSSLYADFTLHASTNPDSYTANLSTWQQALAHASLAGVLPPPASSHTPDILSIRSNESLLRALAHPKFGRPVALPAVFQDAIAKKAWIPRKDFLERKESIYARSWVPSPLEVVRWSLRALGVLGGPGARGAVVDGEFVVVKNVEDVAAAVVKRVAEEDSGFAVDRVLSTTYFLERFRDAVPAVDGAKSSEMGMRDLDVLLRFLERDKGVVVYDEKRGVVKFKSEREANVRITEEDVAIANMRDTISNINKQIAELETRVREKDQMAREAVTSKQMIQAKAALRSKKLAEGALQHRHDVVAQLESVFAQLQHAADQVEIVEAMRQGAMALKGLNEKVGGVEGVAGVMDALSEQMSFAEEISTVIEQAGQPVDEGEIEDEFEELERVDREKREREQRAREEAEEARRRAERDKEEQEEAERKRRRLEELEKWVKQKREAAAARQERGEPVPQKEVWMGSMDSQMEESEESAVERASQDMARLSFVEENADETETGEEKRVPVPA</sequence>
<dbReference type="EMBL" id="MU006612">
    <property type="protein sequence ID" value="KAF2742266.1"/>
    <property type="molecule type" value="Genomic_DNA"/>
</dbReference>